<evidence type="ECO:0000256" key="1">
    <source>
        <dbReference type="ARBA" id="ARBA00005594"/>
    </source>
</evidence>
<keyword evidence="4 9" id="KW-0547">Nucleotide-binding</keyword>
<dbReference type="InterPro" id="IPR025709">
    <property type="entry name" value="Leu_tRNA-synth_edit"/>
</dbReference>
<name>A0ABX1QZG9_9ALTE</name>
<protein>
    <recommendedName>
        <fullName evidence="9">Leucine--tRNA ligase</fullName>
        <ecNumber evidence="9">6.1.1.4</ecNumber>
    </recommendedName>
    <alternativeName>
        <fullName evidence="9">Leucyl-tRNA synthetase</fullName>
        <shortName evidence="9">LeuRS</shortName>
    </alternativeName>
</protein>
<evidence type="ECO:0000259" key="12">
    <source>
        <dbReference type="Pfam" id="PF08264"/>
    </source>
</evidence>
<sequence length="865" mass="97816">MAEKQYNPKQIEQSVQQNWEANQTFKASTQPEKEKFYCLSMFPYPSGRLHMGHVRNYTIGDVISRFQRMQGKNVLQPMGWDAFGLPAENAAINNNSAPAKWTYANIEYMKGQLKSLGFGYDWDREVATCKAEYYRWEQWFFTRLFEKGLVYKKNSTVNWDPIDQTVLANEQVIDGRGWRSGALVEQKEIPQWFIKITDYAEELLSDLEQLPEWPDQVKAMQANWIGRSEGVEITFDMVEQDAPVNSVTVYTTRPDTVFGVTYLAVAAQHPLAEFAARTNPELAAFIDSCKNTKVAEAELATMEKQGFATGLSVIHPLTKQAIPVWVANFVLMEYGSGAVMSVPAHDQRDWEFAQQYTLPLKQVITAADDQDVDLTQAAFTEKGQLINSDSFNGLDFSAAFDKIAAELEAMGHGKRKINYRLRDWGVSRQRYWGAPIPMLNLDNGESVPVPADQLPVVLPEDVVMDGVTSPIKADPEWSTATYNGQPAYRETDTFDTFMESSWYYARYTSALEKEAMLNPQEANYWLPVDQYIGGIEHAILHLLYARFFHKLLRDEGLVQSDEPFKKLLCQGMVLADSFYSEDENGKKTWHAPTDVATEKDDKGRIVKAWLIKTKEPVIPGGMTKMSKSKNNGIDPQQVIDQYGADTVRLFTMFAAPPEQTLEWVDSGVEGANRFLRRVWKLVHDHLEVEAVDQLDFSNLNNGQKSLRREVHKTIEKVTDDLGRRQTFNTAIAAIMELLNHLQKAPADSPEDHMVMREAVESIVLLLNPITPHICHQLWLDLGHATPIEQVDWPKADASALVEDEKLIIVQVNGKLRAKITVSAQASEDDVKATAMEQPNVTQFTEGKTVRKVIVVPGKLVNIVAN</sequence>
<evidence type="ECO:0000256" key="4">
    <source>
        <dbReference type="ARBA" id="ARBA00022741"/>
    </source>
</evidence>
<dbReference type="InterPro" id="IPR009008">
    <property type="entry name" value="Val/Leu/Ile-tRNA-synth_edit"/>
</dbReference>
<dbReference type="RefSeq" id="WP_169209152.1">
    <property type="nucleotide sequence ID" value="NZ_JAATNW010000001.1"/>
</dbReference>
<dbReference type="SUPFAM" id="SSF47323">
    <property type="entry name" value="Anticodon-binding domain of a subclass of class I aminoacyl-tRNA synthetases"/>
    <property type="match status" value="1"/>
</dbReference>
<dbReference type="InterPro" id="IPR014729">
    <property type="entry name" value="Rossmann-like_a/b/a_fold"/>
</dbReference>
<comment type="subcellular location">
    <subcellularLocation>
        <location evidence="9">Cytoplasm</location>
    </subcellularLocation>
</comment>
<keyword evidence="2 9" id="KW-0963">Cytoplasm</keyword>
<evidence type="ECO:0000256" key="10">
    <source>
        <dbReference type="RuleBase" id="RU363035"/>
    </source>
</evidence>
<keyword evidence="6 9" id="KW-0648">Protein biosynthesis</keyword>
<dbReference type="PROSITE" id="PS00178">
    <property type="entry name" value="AA_TRNA_LIGASE_I"/>
    <property type="match status" value="1"/>
</dbReference>
<comment type="catalytic activity">
    <reaction evidence="8 9">
        <text>tRNA(Leu) + L-leucine + ATP = L-leucyl-tRNA(Leu) + AMP + diphosphate</text>
        <dbReference type="Rhea" id="RHEA:11688"/>
        <dbReference type="Rhea" id="RHEA-COMP:9613"/>
        <dbReference type="Rhea" id="RHEA-COMP:9622"/>
        <dbReference type="ChEBI" id="CHEBI:30616"/>
        <dbReference type="ChEBI" id="CHEBI:33019"/>
        <dbReference type="ChEBI" id="CHEBI:57427"/>
        <dbReference type="ChEBI" id="CHEBI:78442"/>
        <dbReference type="ChEBI" id="CHEBI:78494"/>
        <dbReference type="ChEBI" id="CHEBI:456215"/>
        <dbReference type="EC" id="6.1.1.4"/>
    </reaction>
</comment>
<feature type="domain" description="Leucyl-tRNA synthetase editing" evidence="14">
    <location>
        <begin position="223"/>
        <end position="407"/>
    </location>
</feature>
<dbReference type="Gene3D" id="3.40.50.620">
    <property type="entry name" value="HUPs"/>
    <property type="match status" value="2"/>
</dbReference>
<dbReference type="CDD" id="cd07958">
    <property type="entry name" value="Anticodon_Ia_Leu_BEm"/>
    <property type="match status" value="1"/>
</dbReference>
<feature type="domain" description="Aminoacyl-tRNA synthetase class Ia" evidence="11">
    <location>
        <begin position="623"/>
        <end position="659"/>
    </location>
</feature>
<dbReference type="InterPro" id="IPR013155">
    <property type="entry name" value="M/V/L/I-tRNA-synth_anticd-bd"/>
</dbReference>
<dbReference type="Gene3D" id="2.20.28.290">
    <property type="match status" value="1"/>
</dbReference>
<dbReference type="PRINTS" id="PR00985">
    <property type="entry name" value="TRNASYNTHLEU"/>
</dbReference>
<dbReference type="Gene3D" id="3.10.20.590">
    <property type="match status" value="1"/>
</dbReference>
<dbReference type="InterPro" id="IPR002302">
    <property type="entry name" value="Leu-tRNA-ligase"/>
</dbReference>
<gene>
    <name evidence="9 15" type="primary">leuS</name>
    <name evidence="15" type="ORF">HCJ96_00930</name>
</gene>
<keyword evidence="7 9" id="KW-0030">Aminoacyl-tRNA synthetase</keyword>
<comment type="similarity">
    <text evidence="1 9 10">Belongs to the class-I aminoacyl-tRNA synthetase family.</text>
</comment>
<dbReference type="SUPFAM" id="SSF50677">
    <property type="entry name" value="ValRS/IleRS/LeuRS editing domain"/>
    <property type="match status" value="1"/>
</dbReference>
<evidence type="ECO:0000256" key="2">
    <source>
        <dbReference type="ARBA" id="ARBA00022490"/>
    </source>
</evidence>
<keyword evidence="5 9" id="KW-0067">ATP-binding</keyword>
<evidence type="ECO:0000256" key="9">
    <source>
        <dbReference type="HAMAP-Rule" id="MF_00049"/>
    </source>
</evidence>
<dbReference type="Pfam" id="PF00133">
    <property type="entry name" value="tRNA-synt_1"/>
    <property type="match status" value="2"/>
</dbReference>
<reference evidence="15 16" key="1">
    <citation type="submission" date="2020-03" db="EMBL/GenBank/DDBJ databases">
        <title>Alteromonas ponticola sp. nov., isolated from seawater.</title>
        <authorList>
            <person name="Yoon J.-H."/>
            <person name="Kim Y.-O."/>
        </authorList>
    </citation>
    <scope>NUCLEOTIDE SEQUENCE [LARGE SCALE GENOMIC DNA]</scope>
    <source>
        <strain evidence="15 16">MYP5</strain>
    </source>
</reference>
<evidence type="ECO:0000259" key="14">
    <source>
        <dbReference type="Pfam" id="PF13603"/>
    </source>
</evidence>
<dbReference type="Pfam" id="PF09334">
    <property type="entry name" value="tRNA-synt_1g"/>
    <property type="match status" value="1"/>
</dbReference>
<feature type="domain" description="Aminoacyl-tRNA synthetase class Ia" evidence="11">
    <location>
        <begin position="421"/>
        <end position="576"/>
    </location>
</feature>
<evidence type="ECO:0000256" key="6">
    <source>
        <dbReference type="ARBA" id="ARBA00022917"/>
    </source>
</evidence>
<dbReference type="InterPro" id="IPR001412">
    <property type="entry name" value="aa-tRNA-synth_I_CS"/>
</dbReference>
<dbReference type="EC" id="6.1.1.4" evidence="9"/>
<dbReference type="InterPro" id="IPR002300">
    <property type="entry name" value="aa-tRNA-synth_Ia"/>
</dbReference>
<dbReference type="EMBL" id="JAATNW010000001">
    <property type="protein sequence ID" value="NMH58587.1"/>
    <property type="molecule type" value="Genomic_DNA"/>
</dbReference>
<dbReference type="InterPro" id="IPR015413">
    <property type="entry name" value="Methionyl/Leucyl_tRNA_Synth"/>
</dbReference>
<evidence type="ECO:0000313" key="15">
    <source>
        <dbReference type="EMBL" id="NMH58587.1"/>
    </source>
</evidence>
<evidence type="ECO:0000259" key="13">
    <source>
        <dbReference type="Pfam" id="PF09334"/>
    </source>
</evidence>
<proteinExistence type="inferred from homology"/>
<comment type="caution">
    <text evidence="15">The sequence shown here is derived from an EMBL/GenBank/DDBJ whole genome shotgun (WGS) entry which is preliminary data.</text>
</comment>
<evidence type="ECO:0000259" key="11">
    <source>
        <dbReference type="Pfam" id="PF00133"/>
    </source>
</evidence>
<evidence type="ECO:0000256" key="7">
    <source>
        <dbReference type="ARBA" id="ARBA00023146"/>
    </source>
</evidence>
<keyword evidence="3 9" id="KW-0436">Ligase</keyword>
<dbReference type="PANTHER" id="PTHR43740">
    <property type="entry name" value="LEUCYL-TRNA SYNTHETASE"/>
    <property type="match status" value="1"/>
</dbReference>
<evidence type="ECO:0000256" key="3">
    <source>
        <dbReference type="ARBA" id="ARBA00022598"/>
    </source>
</evidence>
<feature type="domain" description="Methionyl/Valyl/Leucyl/Isoleucyl-tRNA synthetase anticodon-binding" evidence="12">
    <location>
        <begin position="704"/>
        <end position="826"/>
    </location>
</feature>
<organism evidence="15 16">
    <name type="scientific">Alteromonas ponticola</name>
    <dbReference type="NCBI Taxonomy" id="2720613"/>
    <lineage>
        <taxon>Bacteria</taxon>
        <taxon>Pseudomonadati</taxon>
        <taxon>Pseudomonadota</taxon>
        <taxon>Gammaproteobacteria</taxon>
        <taxon>Alteromonadales</taxon>
        <taxon>Alteromonadaceae</taxon>
        <taxon>Alteromonas/Salinimonas group</taxon>
        <taxon>Alteromonas</taxon>
    </lineage>
</organism>
<keyword evidence="16" id="KW-1185">Reference proteome</keyword>
<dbReference type="Pfam" id="PF08264">
    <property type="entry name" value="Anticodon_1"/>
    <property type="match status" value="1"/>
</dbReference>
<dbReference type="CDD" id="cd00812">
    <property type="entry name" value="LeuRS_core"/>
    <property type="match status" value="1"/>
</dbReference>
<dbReference type="Proteomes" id="UP000709336">
    <property type="component" value="Unassembled WGS sequence"/>
</dbReference>
<evidence type="ECO:0000313" key="16">
    <source>
        <dbReference type="Proteomes" id="UP000709336"/>
    </source>
</evidence>
<feature type="binding site" evidence="9">
    <location>
        <position position="627"/>
    </location>
    <ligand>
        <name>ATP</name>
        <dbReference type="ChEBI" id="CHEBI:30616"/>
    </ligand>
</feature>
<evidence type="ECO:0000256" key="8">
    <source>
        <dbReference type="ARBA" id="ARBA00047469"/>
    </source>
</evidence>
<dbReference type="HAMAP" id="MF_00049_B">
    <property type="entry name" value="Leu_tRNA_synth_B"/>
    <property type="match status" value="1"/>
</dbReference>
<accession>A0ABX1QZG9</accession>
<dbReference type="GO" id="GO:0004823">
    <property type="term" value="F:leucine-tRNA ligase activity"/>
    <property type="evidence" value="ECO:0007669"/>
    <property type="project" value="UniProtKB-EC"/>
</dbReference>
<feature type="domain" description="Methionyl/Leucyl tRNA synthetase" evidence="13">
    <location>
        <begin position="40"/>
        <end position="172"/>
    </location>
</feature>
<feature type="short sequence motif" description="'KMSKS' region" evidence="9">
    <location>
        <begin position="624"/>
        <end position="628"/>
    </location>
</feature>
<feature type="short sequence motif" description="'HIGH' region" evidence="9">
    <location>
        <begin position="43"/>
        <end position="53"/>
    </location>
</feature>
<evidence type="ECO:0000256" key="5">
    <source>
        <dbReference type="ARBA" id="ARBA00022840"/>
    </source>
</evidence>
<dbReference type="Gene3D" id="1.10.730.10">
    <property type="entry name" value="Isoleucyl-tRNA Synthetase, Domain 1"/>
    <property type="match status" value="1"/>
</dbReference>
<dbReference type="PANTHER" id="PTHR43740:SF2">
    <property type="entry name" value="LEUCINE--TRNA LIGASE, MITOCHONDRIAL"/>
    <property type="match status" value="1"/>
</dbReference>
<dbReference type="SUPFAM" id="SSF52374">
    <property type="entry name" value="Nucleotidylyl transferase"/>
    <property type="match status" value="1"/>
</dbReference>
<dbReference type="NCBIfam" id="TIGR00396">
    <property type="entry name" value="leuS_bact"/>
    <property type="match status" value="1"/>
</dbReference>
<dbReference type="InterPro" id="IPR009080">
    <property type="entry name" value="tRNAsynth_Ia_anticodon-bd"/>
</dbReference>
<dbReference type="Pfam" id="PF13603">
    <property type="entry name" value="tRNA-synt_1_2"/>
    <property type="match status" value="1"/>
</dbReference>